<dbReference type="SUPFAM" id="SSF109604">
    <property type="entry name" value="HD-domain/PDEase-like"/>
    <property type="match status" value="1"/>
</dbReference>
<proteinExistence type="predicted"/>
<dbReference type="InterPro" id="IPR003607">
    <property type="entry name" value="HD/PDEase_dom"/>
</dbReference>
<dbReference type="Gene3D" id="1.10.3210.10">
    <property type="entry name" value="Hypothetical protein af1432"/>
    <property type="match status" value="1"/>
</dbReference>
<name>A0A1I0XJH4_9CLOT</name>
<gene>
    <name evidence="2" type="ORF">SAMN04488528_1008130</name>
</gene>
<evidence type="ECO:0000313" key="3">
    <source>
        <dbReference type="Proteomes" id="UP000198619"/>
    </source>
</evidence>
<evidence type="ECO:0000259" key="1">
    <source>
        <dbReference type="PROSITE" id="PS51831"/>
    </source>
</evidence>
<dbReference type="EMBL" id="FOKI01000008">
    <property type="protein sequence ID" value="SFB00470.1"/>
    <property type="molecule type" value="Genomic_DNA"/>
</dbReference>
<dbReference type="CDD" id="cd00077">
    <property type="entry name" value="HDc"/>
    <property type="match status" value="1"/>
</dbReference>
<sequence>MRSEISIDDIVNGISERCTGLKDLLKSLDPIVLAQLRESKKKEDRILKRYNHMKRVALISKEIIFELEKIGYKFSQDEIKATILGAYVHDIKKFHNDNSHSYLGAEFIKSDEKVGKILGSYKDLVSDIVMYHKEGEKKKKGNMKVINEKNSMRRIEIRIVQDADKISSIYKENKNIEEEMFSILNGRGLNFKESKKYLRLKVCSMLDK</sequence>
<dbReference type="RefSeq" id="WP_090040090.1">
    <property type="nucleotide sequence ID" value="NZ_FOKI01000008.1"/>
</dbReference>
<feature type="domain" description="HD" evidence="1">
    <location>
        <begin position="49"/>
        <end position="169"/>
    </location>
</feature>
<dbReference type="AlphaFoldDB" id="A0A1I0XJH4"/>
<keyword evidence="3" id="KW-1185">Reference proteome</keyword>
<reference evidence="2 3" key="1">
    <citation type="submission" date="2016-10" db="EMBL/GenBank/DDBJ databases">
        <authorList>
            <person name="de Groot N.N."/>
        </authorList>
    </citation>
    <scope>NUCLEOTIDE SEQUENCE [LARGE SCALE GENOMIC DNA]</scope>
    <source>
        <strain evidence="2 3">DSM 12271</strain>
    </source>
</reference>
<dbReference type="PROSITE" id="PS51831">
    <property type="entry name" value="HD"/>
    <property type="match status" value="1"/>
</dbReference>
<dbReference type="InterPro" id="IPR006674">
    <property type="entry name" value="HD_domain"/>
</dbReference>
<evidence type="ECO:0000313" key="2">
    <source>
        <dbReference type="EMBL" id="SFB00470.1"/>
    </source>
</evidence>
<dbReference type="Pfam" id="PF01966">
    <property type="entry name" value="HD"/>
    <property type="match status" value="1"/>
</dbReference>
<accession>A0A1I0XJH4</accession>
<organism evidence="2 3">
    <name type="scientific">Clostridium frigidicarnis</name>
    <dbReference type="NCBI Taxonomy" id="84698"/>
    <lineage>
        <taxon>Bacteria</taxon>
        <taxon>Bacillati</taxon>
        <taxon>Bacillota</taxon>
        <taxon>Clostridia</taxon>
        <taxon>Eubacteriales</taxon>
        <taxon>Clostridiaceae</taxon>
        <taxon>Clostridium</taxon>
    </lineage>
</organism>
<protein>
    <submittedName>
        <fullName evidence="2">HD domain-containing protein</fullName>
    </submittedName>
</protein>
<dbReference type="Proteomes" id="UP000198619">
    <property type="component" value="Unassembled WGS sequence"/>
</dbReference>